<feature type="domain" description="SAP" evidence="1">
    <location>
        <begin position="59"/>
        <end position="93"/>
    </location>
</feature>
<dbReference type="SMART" id="SM00513">
    <property type="entry name" value="SAP"/>
    <property type="match status" value="1"/>
</dbReference>
<evidence type="ECO:0000313" key="2">
    <source>
        <dbReference type="EMBL" id="REG23473.1"/>
    </source>
</evidence>
<dbReference type="EMBL" id="QUMW01000013">
    <property type="protein sequence ID" value="REG23473.1"/>
    <property type="molecule type" value="Genomic_DNA"/>
</dbReference>
<dbReference type="Proteomes" id="UP000257076">
    <property type="component" value="Unassembled WGS sequence"/>
</dbReference>
<dbReference type="AlphaFoldDB" id="A0A3E0AUN9"/>
<accession>A0A3E0AUN9</accession>
<dbReference type="Gene3D" id="1.10.720.30">
    <property type="entry name" value="SAP domain"/>
    <property type="match status" value="1"/>
</dbReference>
<dbReference type="Pfam" id="PF02037">
    <property type="entry name" value="SAP"/>
    <property type="match status" value="1"/>
</dbReference>
<keyword evidence="3" id="KW-1185">Reference proteome</keyword>
<sequence>MQLDAVEVLFLHYADGKTKEEALQHDFWLTEYNRKPAELLASLLNSGAIDQSQDLSVTLTKFTVPIIKDLLKKSGIKVSGNKNDLIERVKQHQEFIDLTGLKLTPVYIVHKSFETFLHNTAFINYISLHGPVTIDEAYSYYLNHPDMTPSEIIIALHEEKIAENLSKPNKYEAVKCHHLLSDYYSSELNDLEKSLDHLNQFTMLIVLQSIQRYLQLEHDQQRNSFFNIDNYTIEKYRNMLLMKQFTINELYDKLMEHAAVLPYSDNHIRLAAQFIIRYIIGSAQAEIKLTEGLEETQNKE</sequence>
<proteinExistence type="predicted"/>
<dbReference type="PROSITE" id="PS50800">
    <property type="entry name" value="SAP"/>
    <property type="match status" value="1"/>
</dbReference>
<dbReference type="RefSeq" id="WP_115885628.1">
    <property type="nucleotide sequence ID" value="NZ_CBCSHX010000004.1"/>
</dbReference>
<protein>
    <submittedName>
        <fullName evidence="2">SAP domain-containing protein</fullName>
    </submittedName>
</protein>
<evidence type="ECO:0000259" key="1">
    <source>
        <dbReference type="PROSITE" id="PS50800"/>
    </source>
</evidence>
<name>A0A3E0AUN9_9STAP</name>
<evidence type="ECO:0000313" key="3">
    <source>
        <dbReference type="Proteomes" id="UP000257076"/>
    </source>
</evidence>
<comment type="caution">
    <text evidence="2">The sequence shown here is derived from an EMBL/GenBank/DDBJ whole genome shotgun (WGS) entry which is preliminary data.</text>
</comment>
<dbReference type="InterPro" id="IPR036361">
    <property type="entry name" value="SAP_dom_sf"/>
</dbReference>
<dbReference type="SUPFAM" id="SSF68906">
    <property type="entry name" value="SAP domain"/>
    <property type="match status" value="1"/>
</dbReference>
<dbReference type="OrthoDB" id="2387205at2"/>
<dbReference type="InterPro" id="IPR003034">
    <property type="entry name" value="SAP_dom"/>
</dbReference>
<reference evidence="2 3" key="1">
    <citation type="submission" date="2018-08" db="EMBL/GenBank/DDBJ databases">
        <title>Genomic Encyclopedia of Type Strains, Phase IV (KMG-IV): sequencing the most valuable type-strain genomes for metagenomic binning, comparative biology and taxonomic classification.</title>
        <authorList>
            <person name="Goeker M."/>
        </authorList>
    </citation>
    <scope>NUCLEOTIDE SEQUENCE [LARGE SCALE GENOMIC DNA]</scope>
    <source>
        <strain evidence="2 3">DSM 17274</strain>
    </source>
</reference>
<organism evidence="2 3">
    <name type="scientific">Jeotgalicoccus halotolerans</name>
    <dbReference type="NCBI Taxonomy" id="157227"/>
    <lineage>
        <taxon>Bacteria</taxon>
        <taxon>Bacillati</taxon>
        <taxon>Bacillota</taxon>
        <taxon>Bacilli</taxon>
        <taxon>Bacillales</taxon>
        <taxon>Staphylococcaceae</taxon>
        <taxon>Jeotgalicoccus</taxon>
    </lineage>
</organism>
<gene>
    <name evidence="2" type="ORF">DFR63_1849</name>
</gene>